<protein>
    <submittedName>
        <fullName evidence="1">Uncharacterized protein</fullName>
    </submittedName>
</protein>
<organism evidence="1 2">
    <name type="scientific">Kipferlia bialata</name>
    <dbReference type="NCBI Taxonomy" id="797122"/>
    <lineage>
        <taxon>Eukaryota</taxon>
        <taxon>Metamonada</taxon>
        <taxon>Carpediemonas-like organisms</taxon>
        <taxon>Kipferlia</taxon>
    </lineage>
</organism>
<keyword evidence="2" id="KW-1185">Reference proteome</keyword>
<feature type="non-terminal residue" evidence="1">
    <location>
        <position position="1"/>
    </location>
</feature>
<reference evidence="1 2" key="1">
    <citation type="journal article" date="2018" name="PLoS ONE">
        <title>The draft genome of Kipferlia bialata reveals reductive genome evolution in fornicate parasites.</title>
        <authorList>
            <person name="Tanifuji G."/>
            <person name="Takabayashi S."/>
            <person name="Kume K."/>
            <person name="Takagi M."/>
            <person name="Nakayama T."/>
            <person name="Kamikawa R."/>
            <person name="Inagaki Y."/>
            <person name="Hashimoto T."/>
        </authorList>
    </citation>
    <scope>NUCLEOTIDE SEQUENCE [LARGE SCALE GENOMIC DNA]</scope>
    <source>
        <strain evidence="1">NY0173</strain>
    </source>
</reference>
<comment type="caution">
    <text evidence="1">The sequence shown here is derived from an EMBL/GenBank/DDBJ whole genome shotgun (WGS) entry which is preliminary data.</text>
</comment>
<proteinExistence type="predicted"/>
<evidence type="ECO:0000313" key="2">
    <source>
        <dbReference type="Proteomes" id="UP000265618"/>
    </source>
</evidence>
<sequence>ISSFSHRVIHEAGPVVEEGILAEIVAQCLCCREMYHRTPDSVYSALAGDPRPAVSRAMSSSLANLVLLSHRDYLKEVPHGTWNIAKTGVAIEGAVGERQLIGAEDASHGSDLPISMKTLLQSWVRDDVAFIERCQGEEGGNGLEGLNLYRTRAVVGAIPDIVPEVTKESEPQVYGPRSLINRLQLAFYMLEEVLRSIVNSDIDSRRKDFKELEKALSVAVTAVQTVTDRLLDKTRQVEAQFRRVMTISEGPPNPVDVLFSLLEQEEEPKNAKALHRLLKGVLSKAKMRKEWPRLHAQRVQRLEAIPVPVLKRQAKKRVSGGAAKRKQ</sequence>
<name>A0A9K3GN89_9EUKA</name>
<accession>A0A9K3GN89</accession>
<dbReference type="AlphaFoldDB" id="A0A9K3GN89"/>
<dbReference type="EMBL" id="BDIP01004205">
    <property type="protein sequence ID" value="GIQ88586.1"/>
    <property type="molecule type" value="Genomic_DNA"/>
</dbReference>
<gene>
    <name evidence="1" type="ORF">KIPB_010871</name>
</gene>
<dbReference type="Proteomes" id="UP000265618">
    <property type="component" value="Unassembled WGS sequence"/>
</dbReference>
<evidence type="ECO:0000313" key="1">
    <source>
        <dbReference type="EMBL" id="GIQ88586.1"/>
    </source>
</evidence>